<feature type="domain" description="ACT-like" evidence="14">
    <location>
        <begin position="466"/>
        <end position="538"/>
    </location>
</feature>
<gene>
    <name evidence="12 15" type="primary">ilvA</name>
    <name evidence="15" type="ORF">NCTC11535_00815</name>
</gene>
<dbReference type="SUPFAM" id="SSF53686">
    <property type="entry name" value="Tryptophan synthase beta subunit-like PLP-dependent enzymes"/>
    <property type="match status" value="1"/>
</dbReference>
<keyword evidence="6 12" id="KW-0412">Isoleucine biosynthesis</keyword>
<dbReference type="InterPro" id="IPR038110">
    <property type="entry name" value="TD_ACT-like_sf"/>
</dbReference>
<evidence type="ECO:0000256" key="10">
    <source>
        <dbReference type="ARBA" id="ARBA00023304"/>
    </source>
</evidence>
<comment type="cofactor">
    <cofactor evidence="2 12">
        <name>pyridoxal 5'-phosphate</name>
        <dbReference type="ChEBI" id="CHEBI:597326"/>
    </cofactor>
</comment>
<protein>
    <recommendedName>
        <fullName evidence="12">L-threonine dehydratase</fullName>
        <ecNumber evidence="12">4.3.1.19</ecNumber>
    </recommendedName>
    <alternativeName>
        <fullName evidence="12">Threonine deaminase</fullName>
    </alternativeName>
</protein>
<dbReference type="CDD" id="cd04906">
    <property type="entry name" value="ACT_ThrD-I_1"/>
    <property type="match status" value="1"/>
</dbReference>
<evidence type="ECO:0000256" key="12">
    <source>
        <dbReference type="RuleBase" id="RU362012"/>
    </source>
</evidence>
<evidence type="ECO:0000256" key="1">
    <source>
        <dbReference type="ARBA" id="ARBA00001274"/>
    </source>
</evidence>
<keyword evidence="16" id="KW-1185">Reference proteome</keyword>
<keyword evidence="5 12" id="KW-0028">Amino-acid biosynthesis</keyword>
<dbReference type="Proteomes" id="UP000250006">
    <property type="component" value="Unassembled WGS sequence"/>
</dbReference>
<dbReference type="InterPro" id="IPR001721">
    <property type="entry name" value="TD_ACT-like"/>
</dbReference>
<keyword evidence="9 12" id="KW-0456">Lyase</keyword>
<dbReference type="CDD" id="cd04907">
    <property type="entry name" value="ACT_ThrD-I_2"/>
    <property type="match status" value="1"/>
</dbReference>
<dbReference type="EC" id="4.3.1.19" evidence="12"/>
<evidence type="ECO:0000256" key="9">
    <source>
        <dbReference type="ARBA" id="ARBA00023239"/>
    </source>
</evidence>
<evidence type="ECO:0000256" key="3">
    <source>
        <dbReference type="ARBA" id="ARBA00004810"/>
    </source>
</evidence>
<reference evidence="15 16" key="1">
    <citation type="submission" date="2018-06" db="EMBL/GenBank/DDBJ databases">
        <authorList>
            <consortium name="Pathogen Informatics"/>
            <person name="Doyle S."/>
        </authorList>
    </citation>
    <scope>NUCLEOTIDE SEQUENCE [LARGE SCALE GENOMIC DNA]</scope>
    <source>
        <strain evidence="15 16">NCTC11535</strain>
    </source>
</reference>
<dbReference type="NCBIfam" id="TIGR01124">
    <property type="entry name" value="ilvA_2Cterm"/>
    <property type="match status" value="1"/>
</dbReference>
<comment type="pathway">
    <text evidence="3 12">Amino-acid biosynthesis; L-isoleucine biosynthesis; 2-oxobutanoate from L-threonine: step 1/1.</text>
</comment>
<evidence type="ECO:0000256" key="8">
    <source>
        <dbReference type="ARBA" id="ARBA00022898"/>
    </source>
</evidence>
<dbReference type="Pfam" id="PF00585">
    <property type="entry name" value="Thr_dehydrat_C"/>
    <property type="match status" value="2"/>
</dbReference>
<comment type="caution">
    <text evidence="15">The sequence shown here is derived from an EMBL/GenBank/DDBJ whole genome shotgun (WGS) entry which is preliminary data.</text>
</comment>
<dbReference type="SUPFAM" id="SSF55021">
    <property type="entry name" value="ACT-like"/>
    <property type="match status" value="1"/>
</dbReference>
<dbReference type="PANTHER" id="PTHR48078:SF11">
    <property type="entry name" value="THREONINE DEHYDRATASE, MITOCHONDRIAL"/>
    <property type="match status" value="1"/>
</dbReference>
<evidence type="ECO:0000256" key="13">
    <source>
        <dbReference type="SAM" id="MobiDB-lite"/>
    </source>
</evidence>
<comment type="catalytic activity">
    <reaction evidence="1 12">
        <text>L-threonine = 2-oxobutanoate + NH4(+)</text>
        <dbReference type="Rhea" id="RHEA:22108"/>
        <dbReference type="ChEBI" id="CHEBI:16763"/>
        <dbReference type="ChEBI" id="CHEBI:28938"/>
        <dbReference type="ChEBI" id="CHEBI:57926"/>
        <dbReference type="EC" id="4.3.1.19"/>
    </reaction>
</comment>
<dbReference type="Gene3D" id="3.40.50.1100">
    <property type="match status" value="2"/>
</dbReference>
<feature type="region of interest" description="Disordered" evidence="13">
    <location>
        <begin position="1"/>
        <end position="37"/>
    </location>
</feature>
<dbReference type="Gene3D" id="3.40.1020.10">
    <property type="entry name" value="Biosynthetic Threonine Deaminase, Domain 3"/>
    <property type="match status" value="1"/>
</dbReference>
<dbReference type="PANTHER" id="PTHR48078">
    <property type="entry name" value="THREONINE DEHYDRATASE, MITOCHONDRIAL-RELATED"/>
    <property type="match status" value="1"/>
</dbReference>
<dbReference type="EMBL" id="UAPQ01000006">
    <property type="protein sequence ID" value="SPT53155.1"/>
    <property type="molecule type" value="Genomic_DNA"/>
</dbReference>
<keyword evidence="8 12" id="KW-0663">Pyridoxal phosphate</keyword>
<dbReference type="NCBIfam" id="NF006674">
    <property type="entry name" value="PRK09224.1"/>
    <property type="match status" value="1"/>
</dbReference>
<evidence type="ECO:0000313" key="16">
    <source>
        <dbReference type="Proteomes" id="UP000250006"/>
    </source>
</evidence>
<accession>A0ABY1VM57</accession>
<dbReference type="InterPro" id="IPR001926">
    <property type="entry name" value="TrpB-like_PALP"/>
</dbReference>
<evidence type="ECO:0000256" key="4">
    <source>
        <dbReference type="ARBA" id="ARBA00010869"/>
    </source>
</evidence>
<dbReference type="CDD" id="cd01562">
    <property type="entry name" value="Thr-dehyd"/>
    <property type="match status" value="1"/>
</dbReference>
<dbReference type="PROSITE" id="PS00165">
    <property type="entry name" value="DEHYDRATASE_SER_THR"/>
    <property type="match status" value="1"/>
</dbReference>
<evidence type="ECO:0000256" key="6">
    <source>
        <dbReference type="ARBA" id="ARBA00022624"/>
    </source>
</evidence>
<comment type="similarity">
    <text evidence="4 12">Belongs to the serine/threonine dehydratase family.</text>
</comment>
<dbReference type="InterPro" id="IPR050147">
    <property type="entry name" value="Ser/Thr_Dehydratase"/>
</dbReference>
<keyword evidence="7" id="KW-0677">Repeat</keyword>
<evidence type="ECO:0000259" key="14">
    <source>
        <dbReference type="PROSITE" id="PS51672"/>
    </source>
</evidence>
<comment type="function">
    <text evidence="11 12">Catalyzes the anaerobic formation of alpha-ketobutyrate and ammonia from threonine in a two-step reaction. The first step involved a dehydration of threonine and a production of enamine intermediates (aminocrotonate), which tautomerizes to its imine form (iminobutyrate). Both intermediates are unstable and short-lived. The second step is the nonenzymatic hydrolysis of the enamine/imine intermediates to form 2-ketobutyrate and free ammonia. In the low water environment of the cell, the second step is accelerated by RidA.</text>
</comment>
<name>A0ABY1VM57_9ACTO</name>
<evidence type="ECO:0000313" key="15">
    <source>
        <dbReference type="EMBL" id="SPT53155.1"/>
    </source>
</evidence>
<evidence type="ECO:0000256" key="2">
    <source>
        <dbReference type="ARBA" id="ARBA00001933"/>
    </source>
</evidence>
<proteinExistence type="inferred from homology"/>
<dbReference type="Pfam" id="PF00291">
    <property type="entry name" value="PALP"/>
    <property type="match status" value="1"/>
</dbReference>
<dbReference type="InterPro" id="IPR036052">
    <property type="entry name" value="TrpB-like_PALP_sf"/>
</dbReference>
<feature type="domain" description="ACT-like" evidence="14">
    <location>
        <begin position="367"/>
        <end position="443"/>
    </location>
</feature>
<dbReference type="InterPro" id="IPR045865">
    <property type="entry name" value="ACT-like_dom_sf"/>
</dbReference>
<comment type="subunit">
    <text evidence="12">Homotetramer.</text>
</comment>
<dbReference type="GO" id="GO:0004794">
    <property type="term" value="F:threonine deaminase activity"/>
    <property type="evidence" value="ECO:0007669"/>
    <property type="project" value="UniProtKB-EC"/>
</dbReference>
<evidence type="ECO:0000256" key="11">
    <source>
        <dbReference type="ARBA" id="ARBA00025527"/>
    </source>
</evidence>
<sequence>MNQPATDGQSTKPAETRSPSDGPAAPVNGATGPAGDSTWDNATYLRAILRAPVYEAAEHTPLEVMPTLSARLGNTVEVKREDLQAVHSFKIRGAYNAMRNLPQEARARGVVTASAGNHAQGVARSAAISGVRSVIVMPTVTPQIKVDAVRALGGEVLLHGENFDAAKAEALRLAEELALTYIAPFDDPRVIAGQGTIGMEIIQQDAELDRIFVPVGGGGLVAGIAVLSKQLMPQVQVIGVEHEESACLTAAIAAGQPVTLDRVGLFAEGVAVRRIGDETFRLCAELLDDVVTVSSDETSAAVRDLFEDLRAVPEPSGAIALAGLKQYVAAHGLSGERLACVLSGANLNFHQLRYISERSELGEQREAILGVTIPEEQGAFLRFARVLGGRAVTEFNYRVSASAAPEAPARIFVGVRLTGGREERCEIVADLEAAGYDVVDLTEDELAKVHVRSMIGGRAPENLTERLFSLEFPEAPGALTRFLEVLGTRWNITLFHYRTDGADYGRILTAFEMRAGEPEGELTAHMDRLGYAYREETDDPSARFFLAR</sequence>
<keyword evidence="10 12" id="KW-0100">Branched-chain amino acid biosynthesis</keyword>
<dbReference type="InterPro" id="IPR005787">
    <property type="entry name" value="Thr_deHydtase_biosynth"/>
</dbReference>
<evidence type="ECO:0000256" key="5">
    <source>
        <dbReference type="ARBA" id="ARBA00022605"/>
    </source>
</evidence>
<evidence type="ECO:0000256" key="7">
    <source>
        <dbReference type="ARBA" id="ARBA00022737"/>
    </source>
</evidence>
<dbReference type="PROSITE" id="PS51672">
    <property type="entry name" value="ACT_LIKE"/>
    <property type="match status" value="2"/>
</dbReference>
<dbReference type="InterPro" id="IPR000634">
    <property type="entry name" value="Ser/Thr_deHydtase_PyrdxlP-BS"/>
</dbReference>
<feature type="compositionally biased region" description="Polar residues" evidence="13">
    <location>
        <begin position="1"/>
        <end position="19"/>
    </location>
</feature>
<organism evidence="15 16">
    <name type="scientific">Actinomyces bovis</name>
    <dbReference type="NCBI Taxonomy" id="1658"/>
    <lineage>
        <taxon>Bacteria</taxon>
        <taxon>Bacillati</taxon>
        <taxon>Actinomycetota</taxon>
        <taxon>Actinomycetes</taxon>
        <taxon>Actinomycetales</taxon>
        <taxon>Actinomycetaceae</taxon>
        <taxon>Actinomyces</taxon>
    </lineage>
</organism>